<accession>Q8J182</accession>
<name>Q8J182_PYRGI</name>
<evidence type="ECO:0000313" key="1">
    <source>
        <dbReference type="EMBL" id="AAO14614.1"/>
    </source>
</evidence>
<proteinExistence type="predicted"/>
<dbReference type="EMBL" id="AF463528">
    <property type="protein sequence ID" value="AAO14614.1"/>
    <property type="molecule type" value="Genomic_DNA"/>
</dbReference>
<organism evidence="1">
    <name type="scientific">Pyricularia grisea</name>
    <name type="common">Crabgrass-specific blast fungus</name>
    <name type="synonym">Magnaporthe grisea</name>
    <dbReference type="NCBI Taxonomy" id="148305"/>
    <lineage>
        <taxon>Eukaryota</taxon>
        <taxon>Fungi</taxon>
        <taxon>Dikarya</taxon>
        <taxon>Ascomycota</taxon>
        <taxon>Pezizomycotina</taxon>
        <taxon>Sordariomycetes</taxon>
        <taxon>Sordariomycetidae</taxon>
        <taxon>Magnaporthales</taxon>
        <taxon>Pyriculariaceae</taxon>
        <taxon>Pyricularia</taxon>
    </lineage>
</organism>
<reference evidence="1" key="1">
    <citation type="submission" date="2001-12" db="EMBL/GenBank/DDBJ databases">
        <title>DNA region containing AVR1-CO39 avirulence gene.</title>
        <authorList>
            <person name="Farman M.L."/>
            <person name="Leong S.A."/>
        </authorList>
    </citation>
    <scope>NUCLEOTIDE SEQUENCE</scope>
    <source>
        <strain evidence="1">2539</strain>
    </source>
</reference>
<dbReference type="AlphaFoldDB" id="Q8J182"/>
<protein>
    <submittedName>
        <fullName evidence="1">Uncharacterized protein</fullName>
    </submittedName>
</protein>
<sequence>MGPVFSLLWTTQFFANARQSTSLPPFLLFKNLLLAATETSTIERAHNESPSYIRHPYRPCGLLSSSQCLERLHHPTL</sequence>